<dbReference type="PANTHER" id="PTHR43776:SF7">
    <property type="entry name" value="D,D-DIPEPTIDE TRANSPORT ATP-BINDING PROTEIN DDPF-RELATED"/>
    <property type="match status" value="1"/>
</dbReference>
<keyword evidence="7" id="KW-1185">Reference proteome</keyword>
<dbReference type="AlphaFoldDB" id="A0A4Q7U1S2"/>
<dbReference type="OrthoDB" id="3677453at2"/>
<dbReference type="PANTHER" id="PTHR43776">
    <property type="entry name" value="TRANSPORT ATP-BINDING PROTEIN"/>
    <property type="match status" value="1"/>
</dbReference>
<evidence type="ECO:0000313" key="6">
    <source>
        <dbReference type="EMBL" id="RZT66458.1"/>
    </source>
</evidence>
<dbReference type="CDD" id="cd03257">
    <property type="entry name" value="ABC_NikE_OppD_transporters"/>
    <property type="match status" value="1"/>
</dbReference>
<feature type="domain" description="ABC transporter" evidence="5">
    <location>
        <begin position="5"/>
        <end position="253"/>
    </location>
</feature>
<dbReference type="SUPFAM" id="SSF52540">
    <property type="entry name" value="P-loop containing nucleoside triphosphate hydrolases"/>
    <property type="match status" value="1"/>
</dbReference>
<dbReference type="InterPro" id="IPR003439">
    <property type="entry name" value="ABC_transporter-like_ATP-bd"/>
</dbReference>
<name>A0A4Q7U1S2_9MICO</name>
<dbReference type="InterPro" id="IPR017871">
    <property type="entry name" value="ABC_transporter-like_CS"/>
</dbReference>
<dbReference type="GO" id="GO:0055085">
    <property type="term" value="P:transmembrane transport"/>
    <property type="evidence" value="ECO:0007669"/>
    <property type="project" value="UniProtKB-ARBA"/>
</dbReference>
<comment type="similarity">
    <text evidence="1">Belongs to the ABC transporter superfamily.</text>
</comment>
<dbReference type="InterPro" id="IPR050319">
    <property type="entry name" value="ABC_transp_ATP-bind"/>
</dbReference>
<evidence type="ECO:0000256" key="1">
    <source>
        <dbReference type="ARBA" id="ARBA00005417"/>
    </source>
</evidence>
<dbReference type="GO" id="GO:0016887">
    <property type="term" value="F:ATP hydrolysis activity"/>
    <property type="evidence" value="ECO:0007669"/>
    <property type="project" value="InterPro"/>
</dbReference>
<sequence>MSMPLTFESVSITFGHGASTFTAANAVDLEVRPGEMLGLVGESGSGKSTLARAAVGLEEPASGRILLGGTTISHARGAAVRERRRVQMIFQDPQSCFNPRRTIGQSLDEALVQAARREGDASASARVRRTEIDELLHAVALPAGTAARMPTQLSGGQRQRVAIARAIAARPTVVLADEITSALDVSVQGSVLNLLRDLQRELGFSVLFISHNLAVVRVVCDRVAVMRRGNLIEVGDTLQVLEQPREDYTRELIAAVPTL</sequence>
<evidence type="ECO:0000313" key="7">
    <source>
        <dbReference type="Proteomes" id="UP000292408"/>
    </source>
</evidence>
<accession>A0A4Q7U1S2</accession>
<gene>
    <name evidence="6" type="ORF">EV140_0072</name>
</gene>
<dbReference type="InterPro" id="IPR027417">
    <property type="entry name" value="P-loop_NTPase"/>
</dbReference>
<evidence type="ECO:0000256" key="4">
    <source>
        <dbReference type="ARBA" id="ARBA00022840"/>
    </source>
</evidence>
<organism evidence="6 7">
    <name type="scientific">Microcella alkaliphila</name>
    <dbReference type="NCBI Taxonomy" id="279828"/>
    <lineage>
        <taxon>Bacteria</taxon>
        <taxon>Bacillati</taxon>
        <taxon>Actinomycetota</taxon>
        <taxon>Actinomycetes</taxon>
        <taxon>Micrococcales</taxon>
        <taxon>Microbacteriaceae</taxon>
        <taxon>Microcella</taxon>
    </lineage>
</organism>
<evidence type="ECO:0000259" key="5">
    <source>
        <dbReference type="PROSITE" id="PS50893"/>
    </source>
</evidence>
<keyword evidence="3" id="KW-0547">Nucleotide-binding</keyword>
<dbReference type="RefSeq" id="WP_130279962.1">
    <property type="nucleotide sequence ID" value="NZ_SGXT01000002.1"/>
</dbReference>
<dbReference type="SMART" id="SM00382">
    <property type="entry name" value="AAA"/>
    <property type="match status" value="1"/>
</dbReference>
<evidence type="ECO:0000256" key="2">
    <source>
        <dbReference type="ARBA" id="ARBA00022448"/>
    </source>
</evidence>
<proteinExistence type="inferred from homology"/>
<dbReference type="PROSITE" id="PS50893">
    <property type="entry name" value="ABC_TRANSPORTER_2"/>
    <property type="match status" value="1"/>
</dbReference>
<dbReference type="Pfam" id="PF00005">
    <property type="entry name" value="ABC_tran"/>
    <property type="match status" value="1"/>
</dbReference>
<dbReference type="Gene3D" id="3.40.50.300">
    <property type="entry name" value="P-loop containing nucleotide triphosphate hydrolases"/>
    <property type="match status" value="1"/>
</dbReference>
<dbReference type="EMBL" id="SGXT01000002">
    <property type="protein sequence ID" value="RZT66458.1"/>
    <property type="molecule type" value="Genomic_DNA"/>
</dbReference>
<keyword evidence="2" id="KW-0813">Transport</keyword>
<dbReference type="InterPro" id="IPR003593">
    <property type="entry name" value="AAA+_ATPase"/>
</dbReference>
<protein>
    <submittedName>
        <fullName evidence="6">Peptide/nickel transport system ATP-binding protein</fullName>
    </submittedName>
</protein>
<keyword evidence="4 6" id="KW-0067">ATP-binding</keyword>
<dbReference type="PROSITE" id="PS00211">
    <property type="entry name" value="ABC_TRANSPORTER_1"/>
    <property type="match status" value="1"/>
</dbReference>
<evidence type="ECO:0000256" key="3">
    <source>
        <dbReference type="ARBA" id="ARBA00022741"/>
    </source>
</evidence>
<comment type="caution">
    <text evidence="6">The sequence shown here is derived from an EMBL/GenBank/DDBJ whole genome shotgun (WGS) entry which is preliminary data.</text>
</comment>
<reference evidence="6 7" key="1">
    <citation type="journal article" date="2015" name="Stand. Genomic Sci.">
        <title>Genomic Encyclopedia of Bacterial and Archaeal Type Strains, Phase III: the genomes of soil and plant-associated and newly described type strains.</title>
        <authorList>
            <person name="Whitman W.B."/>
            <person name="Woyke T."/>
            <person name="Klenk H.P."/>
            <person name="Zhou Y."/>
            <person name="Lilburn T.G."/>
            <person name="Beck B.J."/>
            <person name="De Vos P."/>
            <person name="Vandamme P."/>
            <person name="Eisen J.A."/>
            <person name="Garrity G."/>
            <person name="Hugenholtz P."/>
            <person name="Kyrpides N.C."/>
        </authorList>
    </citation>
    <scope>NUCLEOTIDE SEQUENCE [LARGE SCALE GENOMIC DNA]</scope>
    <source>
        <strain evidence="6 7">AC4r</strain>
    </source>
</reference>
<dbReference type="Proteomes" id="UP000292408">
    <property type="component" value="Unassembled WGS sequence"/>
</dbReference>
<dbReference type="GO" id="GO:0005524">
    <property type="term" value="F:ATP binding"/>
    <property type="evidence" value="ECO:0007669"/>
    <property type="project" value="UniProtKB-KW"/>
</dbReference>